<keyword evidence="2" id="KW-1185">Reference proteome</keyword>
<dbReference type="Proteomes" id="UP000001312">
    <property type="component" value="Unassembled WGS sequence"/>
</dbReference>
<accession>A7EI60</accession>
<organism evidence="1 2">
    <name type="scientific">Sclerotinia sclerotiorum (strain ATCC 18683 / 1980 / Ss-1)</name>
    <name type="common">White mold</name>
    <name type="synonym">Whetzelinia sclerotiorum</name>
    <dbReference type="NCBI Taxonomy" id="665079"/>
    <lineage>
        <taxon>Eukaryota</taxon>
        <taxon>Fungi</taxon>
        <taxon>Dikarya</taxon>
        <taxon>Ascomycota</taxon>
        <taxon>Pezizomycotina</taxon>
        <taxon>Leotiomycetes</taxon>
        <taxon>Helotiales</taxon>
        <taxon>Sclerotiniaceae</taxon>
        <taxon>Sclerotinia</taxon>
    </lineage>
</organism>
<evidence type="ECO:0000313" key="1">
    <source>
        <dbReference type="EMBL" id="EDO02526.1"/>
    </source>
</evidence>
<protein>
    <submittedName>
        <fullName evidence="1">Uncharacterized protein</fullName>
    </submittedName>
</protein>
<name>A7EI60_SCLS1</name>
<sequence>MIPRHKMPDGLGSHFVIFNIMEVLTAPVNVAAVNRLQLFDLLRKLSFEEAR</sequence>
<reference evidence="2" key="1">
    <citation type="journal article" date="2011" name="PLoS Genet.">
        <title>Genomic analysis of the necrotrophic fungal pathogens Sclerotinia sclerotiorum and Botrytis cinerea.</title>
        <authorList>
            <person name="Amselem J."/>
            <person name="Cuomo C.A."/>
            <person name="van Kan J.A."/>
            <person name="Viaud M."/>
            <person name="Benito E.P."/>
            <person name="Couloux A."/>
            <person name="Coutinho P.M."/>
            <person name="de Vries R.P."/>
            <person name="Dyer P.S."/>
            <person name="Fillinger S."/>
            <person name="Fournier E."/>
            <person name="Gout L."/>
            <person name="Hahn M."/>
            <person name="Kohn L."/>
            <person name="Lapalu N."/>
            <person name="Plummer K.M."/>
            <person name="Pradier J.M."/>
            <person name="Quevillon E."/>
            <person name="Sharon A."/>
            <person name="Simon A."/>
            <person name="ten Have A."/>
            <person name="Tudzynski B."/>
            <person name="Tudzynski P."/>
            <person name="Wincker P."/>
            <person name="Andrew M."/>
            <person name="Anthouard V."/>
            <person name="Beever R.E."/>
            <person name="Beffa R."/>
            <person name="Benoit I."/>
            <person name="Bouzid O."/>
            <person name="Brault B."/>
            <person name="Chen Z."/>
            <person name="Choquer M."/>
            <person name="Collemare J."/>
            <person name="Cotton P."/>
            <person name="Danchin E.G."/>
            <person name="Da Silva C."/>
            <person name="Gautier A."/>
            <person name="Giraud C."/>
            <person name="Giraud T."/>
            <person name="Gonzalez C."/>
            <person name="Grossetete S."/>
            <person name="Guldener U."/>
            <person name="Henrissat B."/>
            <person name="Howlett B.J."/>
            <person name="Kodira C."/>
            <person name="Kretschmer M."/>
            <person name="Lappartient A."/>
            <person name="Leroch M."/>
            <person name="Levis C."/>
            <person name="Mauceli E."/>
            <person name="Neuveglise C."/>
            <person name="Oeser B."/>
            <person name="Pearson M."/>
            <person name="Poulain J."/>
            <person name="Poussereau N."/>
            <person name="Quesneville H."/>
            <person name="Rascle C."/>
            <person name="Schumacher J."/>
            <person name="Segurens B."/>
            <person name="Sexton A."/>
            <person name="Silva E."/>
            <person name="Sirven C."/>
            <person name="Soanes D.M."/>
            <person name="Talbot N.J."/>
            <person name="Templeton M."/>
            <person name="Yandava C."/>
            <person name="Yarden O."/>
            <person name="Zeng Q."/>
            <person name="Rollins J.A."/>
            <person name="Lebrun M.H."/>
            <person name="Dickman M."/>
        </authorList>
    </citation>
    <scope>NUCLEOTIDE SEQUENCE [LARGE SCALE GENOMIC DNA]</scope>
    <source>
        <strain evidence="2">ATCC 18683 / 1980 / Ss-1</strain>
    </source>
</reference>
<dbReference type="AlphaFoldDB" id="A7EI60"/>
<dbReference type="HOGENOM" id="CLU_3107812_0_0_1"/>
<gene>
    <name evidence="1" type="ORF">SS1G_05002</name>
</gene>
<evidence type="ECO:0000313" key="2">
    <source>
        <dbReference type="Proteomes" id="UP000001312"/>
    </source>
</evidence>
<dbReference type="RefSeq" id="XP_001593575.1">
    <property type="nucleotide sequence ID" value="XM_001593525.1"/>
</dbReference>
<dbReference type="GeneID" id="5490240"/>
<proteinExistence type="predicted"/>
<dbReference type="KEGG" id="ssl:SS1G_05002"/>
<dbReference type="InParanoid" id="A7EI60"/>
<dbReference type="EMBL" id="CH476626">
    <property type="protein sequence ID" value="EDO02526.1"/>
    <property type="molecule type" value="Genomic_DNA"/>
</dbReference>